<feature type="compositionally biased region" description="Basic and acidic residues" evidence="1">
    <location>
        <begin position="1095"/>
        <end position="1104"/>
    </location>
</feature>
<feature type="compositionally biased region" description="Polar residues" evidence="1">
    <location>
        <begin position="719"/>
        <end position="733"/>
    </location>
</feature>
<feature type="region of interest" description="Disordered" evidence="1">
    <location>
        <begin position="347"/>
        <end position="375"/>
    </location>
</feature>
<reference evidence="2 3" key="1">
    <citation type="submission" date="2024-11" db="EMBL/GenBank/DDBJ databases">
        <title>Chromosome-level genome assembly of the freshwater bivalve Anodonta woodiana.</title>
        <authorList>
            <person name="Chen X."/>
        </authorList>
    </citation>
    <scope>NUCLEOTIDE SEQUENCE [LARGE SCALE GENOMIC DNA]</scope>
    <source>
        <strain evidence="2">MN2024</strain>
        <tissue evidence="2">Gills</tissue>
    </source>
</reference>
<accession>A0ABD3WCH8</accession>
<comment type="caution">
    <text evidence="2">The sequence shown here is derived from an EMBL/GenBank/DDBJ whole genome shotgun (WGS) entry which is preliminary data.</text>
</comment>
<feature type="compositionally biased region" description="Basic and acidic residues" evidence="1">
    <location>
        <begin position="734"/>
        <end position="746"/>
    </location>
</feature>
<feature type="compositionally biased region" description="Polar residues" evidence="1">
    <location>
        <begin position="232"/>
        <end position="241"/>
    </location>
</feature>
<dbReference type="Proteomes" id="UP001634394">
    <property type="component" value="Unassembled WGS sequence"/>
</dbReference>
<feature type="compositionally biased region" description="Polar residues" evidence="1">
    <location>
        <begin position="823"/>
        <end position="837"/>
    </location>
</feature>
<dbReference type="AlphaFoldDB" id="A0ABD3WCH8"/>
<feature type="region of interest" description="Disordered" evidence="1">
    <location>
        <begin position="532"/>
        <end position="859"/>
    </location>
</feature>
<evidence type="ECO:0000313" key="2">
    <source>
        <dbReference type="EMBL" id="KAL3871611.1"/>
    </source>
</evidence>
<evidence type="ECO:0000313" key="3">
    <source>
        <dbReference type="Proteomes" id="UP001634394"/>
    </source>
</evidence>
<feature type="compositionally biased region" description="Basic and acidic residues" evidence="1">
    <location>
        <begin position="308"/>
        <end position="325"/>
    </location>
</feature>
<feature type="region of interest" description="Disordered" evidence="1">
    <location>
        <begin position="397"/>
        <end position="475"/>
    </location>
</feature>
<feature type="compositionally biased region" description="Basic and acidic residues" evidence="1">
    <location>
        <begin position="532"/>
        <end position="547"/>
    </location>
</feature>
<feature type="compositionally biased region" description="Acidic residues" evidence="1">
    <location>
        <begin position="1061"/>
        <end position="1074"/>
    </location>
</feature>
<feature type="region of interest" description="Disordered" evidence="1">
    <location>
        <begin position="1057"/>
        <end position="1104"/>
    </location>
</feature>
<name>A0ABD3WCH8_SINWO</name>
<feature type="compositionally biased region" description="Basic and acidic residues" evidence="1">
    <location>
        <begin position="632"/>
        <end position="654"/>
    </location>
</feature>
<evidence type="ECO:0000256" key="1">
    <source>
        <dbReference type="SAM" id="MobiDB-lite"/>
    </source>
</evidence>
<feature type="compositionally biased region" description="Basic and acidic residues" evidence="1">
    <location>
        <begin position="684"/>
        <end position="694"/>
    </location>
</feature>
<organism evidence="2 3">
    <name type="scientific">Sinanodonta woodiana</name>
    <name type="common">Chinese pond mussel</name>
    <name type="synonym">Anodonta woodiana</name>
    <dbReference type="NCBI Taxonomy" id="1069815"/>
    <lineage>
        <taxon>Eukaryota</taxon>
        <taxon>Metazoa</taxon>
        <taxon>Spiralia</taxon>
        <taxon>Lophotrochozoa</taxon>
        <taxon>Mollusca</taxon>
        <taxon>Bivalvia</taxon>
        <taxon>Autobranchia</taxon>
        <taxon>Heteroconchia</taxon>
        <taxon>Palaeoheterodonta</taxon>
        <taxon>Unionida</taxon>
        <taxon>Unionoidea</taxon>
        <taxon>Unionidae</taxon>
        <taxon>Unioninae</taxon>
        <taxon>Sinanodonta</taxon>
    </lineage>
</organism>
<feature type="compositionally biased region" description="Basic and acidic residues" evidence="1">
    <location>
        <begin position="250"/>
        <end position="261"/>
    </location>
</feature>
<feature type="compositionally biased region" description="Low complexity" evidence="1">
    <location>
        <begin position="355"/>
        <end position="369"/>
    </location>
</feature>
<gene>
    <name evidence="2" type="ORF">ACJMK2_039602</name>
</gene>
<keyword evidence="3" id="KW-1185">Reference proteome</keyword>
<feature type="compositionally biased region" description="Basic and acidic residues" evidence="1">
    <location>
        <begin position="425"/>
        <end position="434"/>
    </location>
</feature>
<feature type="compositionally biased region" description="Polar residues" evidence="1">
    <location>
        <begin position="781"/>
        <end position="795"/>
    </location>
</feature>
<proteinExistence type="predicted"/>
<feature type="compositionally biased region" description="Polar residues" evidence="1">
    <location>
        <begin position="397"/>
        <end position="406"/>
    </location>
</feature>
<dbReference type="EMBL" id="JBJQND010000007">
    <property type="protein sequence ID" value="KAL3871611.1"/>
    <property type="molecule type" value="Genomic_DNA"/>
</dbReference>
<feature type="compositionally biased region" description="Polar residues" evidence="1">
    <location>
        <begin position="597"/>
        <end position="628"/>
    </location>
</feature>
<feature type="region of interest" description="Disordered" evidence="1">
    <location>
        <begin position="303"/>
        <end position="329"/>
    </location>
</feature>
<feature type="region of interest" description="Disordered" evidence="1">
    <location>
        <begin position="229"/>
        <end position="275"/>
    </location>
</feature>
<sequence>MASVAKWNQEFIDSSGVFDINNRSNGLETFNDIPSWEATEAPVRKNSTITFPDVSSVNYKPHFPVSSISNGDLKPSGTTNTVFSFNLERSQEMNSSRNRYRQNSVDYDEECVARQHLKHVPENPFNSESDSRHLYRDSSKFGNNETESVDNEEYHVNSGFVNKLRSRFAKLENKNLHTTSLSKRSASVETLFASRNECNTPRTQSKFSDDINGEWEQKRKSIDDIDVVKPTQKVTSSTRSVTKPPPIPKRRNEFENKKRPESASSLESVKPKQSAYPHWTVAPDLNIGRDDIIIIESNLPAPKPFQKHAADEDIKSTRHSNELPKPKTVSSVRSYFEAVQSQADSTGSLFKRDSVSPPTRSSSSPTRHSLGSNSPQIISSAFSFQSPLARKQDDNASVFNYSTPNDENVEKVSSPGVIPPIEQTEPAKEEKSEPVAKVLSKWESQSTSAAAKIRRERPVLKSKPPLKPRVPNFISVKKDQEQDVKVSEIIKPVPDTKESALNTSEANVSQVSNPEEIKLEIKVSQVIKPEADVLKGNEPDEGNKPDKQPLLINTGDTLTPVPTMSKVFDSKSIIAHSRTPRSNKPSALEPKVHVNSEQDITQISEVQNRSVKISDAVSSPTLDKNQIPDSPVEEKLKNNNFINKDRTSKPKESLPMKTIIFDSSKMKKVKKPVPKIPVSPPKCVTDDAKEKTSGFERSPSDTSKVNPIKPPRMTRSDNAKVSVNISHDVNNVPKSEESPKNFKSEDSVVSSVVEKQNDSPSDTIVRGIPSFLAEKLKKSSEQTNTGLNALNTVENSDNRQLKTKSSHLENGSSSPVPKKKQAQDGSSLIESSSPTVSDQKKPSESPVQRSNIDDLISRKKPASYGNPICVFDSSKIASKRKDLPKRKPPKKTVLEINSSLDGLEPLTPLDLSSITNDTVIKLEYQEGYIATVIEPCPYIFEGGGIVLNNAPLRKTKQLKLKLQFNDTATSMYEYEAEELALERYLVDHPDEKAEVEKEKLEILAMESSSSTDEPDLDTHHGKEVVAAVTLKTNTVLTASGSLSNYKSKMQVDFKFGITQQEEPEPEVDEEETEDLNSQQLRPAQESELEAFSAEAHGKASDMLF</sequence>
<protein>
    <submittedName>
        <fullName evidence="2">Uncharacterized protein</fullName>
    </submittedName>
</protein>